<proteinExistence type="predicted"/>
<feature type="disulfide bond" description="Redox-active" evidence="2">
    <location>
        <begin position="10"/>
        <end position="13"/>
    </location>
</feature>
<organism evidence="4 5">
    <name type="scientific">Moorella mulderi DSM 14980</name>
    <dbReference type="NCBI Taxonomy" id="1122241"/>
    <lineage>
        <taxon>Bacteria</taxon>
        <taxon>Bacillati</taxon>
        <taxon>Bacillota</taxon>
        <taxon>Clostridia</taxon>
        <taxon>Neomoorellales</taxon>
        <taxon>Neomoorellaceae</taxon>
        <taxon>Neomoorella</taxon>
    </lineage>
</organism>
<feature type="active site" description="Nucleophile" evidence="1">
    <location>
        <position position="13"/>
    </location>
</feature>
<dbReference type="InterPro" id="IPR005243">
    <property type="entry name" value="THIRX-like_proc"/>
</dbReference>
<dbReference type="PIRSF" id="PIRSF037031">
    <property type="entry name" value="Redox_disulphide_2"/>
    <property type="match status" value="1"/>
</dbReference>
<dbReference type="InterPro" id="IPR036249">
    <property type="entry name" value="Thioredoxin-like_sf"/>
</dbReference>
<reference evidence="4 5" key="1">
    <citation type="submission" date="2016-02" db="EMBL/GenBank/DDBJ databases">
        <title>Genome sequence of Moorella mulderi DSM 14980.</title>
        <authorList>
            <person name="Poehlein A."/>
            <person name="Daniel R."/>
        </authorList>
    </citation>
    <scope>NUCLEOTIDE SEQUENCE [LARGE SCALE GENOMIC DNA]</scope>
    <source>
        <strain evidence="4 5">DSM 14980</strain>
    </source>
</reference>
<gene>
    <name evidence="4" type="ORF">MOMUL_01290</name>
</gene>
<accession>A0A151B0K6</accession>
<dbReference type="Pfam" id="PF13192">
    <property type="entry name" value="Thioredoxin_3"/>
    <property type="match status" value="1"/>
</dbReference>
<dbReference type="PATRIC" id="fig|1122241.3.peg.142"/>
<keyword evidence="5" id="KW-1185">Reference proteome</keyword>
<dbReference type="PANTHER" id="PTHR36450:SF1">
    <property type="entry name" value="THIOREDOXIN"/>
    <property type="match status" value="1"/>
</dbReference>
<comment type="caution">
    <text evidence="4">The sequence shown here is derived from an EMBL/GenBank/DDBJ whole genome shotgun (WGS) entry which is preliminary data.</text>
</comment>
<dbReference type="AlphaFoldDB" id="A0A151B0K6"/>
<name>A0A151B0K6_9FIRM</name>
<dbReference type="RefSeq" id="WP_062280219.1">
    <property type="nucleotide sequence ID" value="NZ_LTBC01000001.1"/>
</dbReference>
<keyword evidence="2" id="KW-1015">Disulfide bond</keyword>
<dbReference type="InterPro" id="IPR012336">
    <property type="entry name" value="Thioredoxin-like_fold"/>
</dbReference>
<evidence type="ECO:0000313" key="5">
    <source>
        <dbReference type="Proteomes" id="UP000075670"/>
    </source>
</evidence>
<evidence type="ECO:0000256" key="2">
    <source>
        <dbReference type="PIRSR" id="PIRSR037031-51"/>
    </source>
</evidence>
<dbReference type="NCBIfam" id="TIGR00412">
    <property type="entry name" value="redox_disulf_2"/>
    <property type="match status" value="1"/>
</dbReference>
<evidence type="ECO:0000313" key="4">
    <source>
        <dbReference type="EMBL" id="KYH33428.1"/>
    </source>
</evidence>
<dbReference type="OrthoDB" id="9800630at2"/>
<dbReference type="Gene3D" id="3.40.30.10">
    <property type="entry name" value="Glutaredoxin"/>
    <property type="match status" value="1"/>
</dbReference>
<dbReference type="PANTHER" id="PTHR36450">
    <property type="entry name" value="THIOREDOXIN"/>
    <property type="match status" value="1"/>
</dbReference>
<sequence length="81" mass="8982">MEIKVLGTGCARCKALEQNVINALAEMGVAADVEKVTDLNKITDYGVMMTPGLVVNNKLKVFGRVPDKEEIKKWIQEEMSQ</sequence>
<dbReference type="SUPFAM" id="SSF52833">
    <property type="entry name" value="Thioredoxin-like"/>
    <property type="match status" value="1"/>
</dbReference>
<dbReference type="EMBL" id="LTBC01000001">
    <property type="protein sequence ID" value="KYH33428.1"/>
    <property type="molecule type" value="Genomic_DNA"/>
</dbReference>
<dbReference type="Proteomes" id="UP000075670">
    <property type="component" value="Unassembled WGS sequence"/>
</dbReference>
<protein>
    <recommendedName>
        <fullName evidence="3">Thioredoxin-like fold domain-containing protein</fullName>
    </recommendedName>
</protein>
<evidence type="ECO:0000256" key="1">
    <source>
        <dbReference type="PIRSR" id="PIRSR037031-50"/>
    </source>
</evidence>
<keyword evidence="2" id="KW-0676">Redox-active center</keyword>
<evidence type="ECO:0000259" key="3">
    <source>
        <dbReference type="Pfam" id="PF13192"/>
    </source>
</evidence>
<feature type="active site" description="Nucleophile" evidence="1">
    <location>
        <position position="10"/>
    </location>
</feature>
<feature type="domain" description="Thioredoxin-like fold" evidence="3">
    <location>
        <begin position="1"/>
        <end position="76"/>
    </location>
</feature>